<evidence type="ECO:0000313" key="2">
    <source>
        <dbReference type="EMBL" id="KAA0722785.1"/>
    </source>
</evidence>
<proteinExistence type="predicted"/>
<evidence type="ECO:0000313" key="3">
    <source>
        <dbReference type="Proteomes" id="UP000324632"/>
    </source>
</evidence>
<reference evidence="2 3" key="1">
    <citation type="journal article" date="2019" name="Mol. Ecol. Resour.">
        <title>Chromosome-level genome assembly of Triplophysa tibetana, a fish adapted to the harsh high-altitude environment of the Tibetan Plateau.</title>
        <authorList>
            <person name="Yang X."/>
            <person name="Liu H."/>
            <person name="Ma Z."/>
            <person name="Zou Y."/>
            <person name="Zou M."/>
            <person name="Mao Y."/>
            <person name="Li X."/>
            <person name="Wang H."/>
            <person name="Chen T."/>
            <person name="Wang W."/>
            <person name="Yang R."/>
        </authorList>
    </citation>
    <scope>NUCLEOTIDE SEQUENCE [LARGE SCALE GENOMIC DNA]</scope>
    <source>
        <strain evidence="2">TTIB1903HZAU</strain>
        <tissue evidence="2">Muscle</tissue>
    </source>
</reference>
<dbReference type="EMBL" id="SOYY01000003">
    <property type="protein sequence ID" value="KAA0722785.1"/>
    <property type="molecule type" value="Genomic_DNA"/>
</dbReference>
<dbReference type="Proteomes" id="UP000324632">
    <property type="component" value="Chromosome 3"/>
</dbReference>
<comment type="caution">
    <text evidence="2">The sequence shown here is derived from an EMBL/GenBank/DDBJ whole genome shotgun (WGS) entry which is preliminary data.</text>
</comment>
<name>A0A5A9PLW2_9TELE</name>
<keyword evidence="3" id="KW-1185">Reference proteome</keyword>
<organism evidence="2 3">
    <name type="scientific">Triplophysa tibetana</name>
    <dbReference type="NCBI Taxonomy" id="1572043"/>
    <lineage>
        <taxon>Eukaryota</taxon>
        <taxon>Metazoa</taxon>
        <taxon>Chordata</taxon>
        <taxon>Craniata</taxon>
        <taxon>Vertebrata</taxon>
        <taxon>Euteleostomi</taxon>
        <taxon>Actinopterygii</taxon>
        <taxon>Neopterygii</taxon>
        <taxon>Teleostei</taxon>
        <taxon>Ostariophysi</taxon>
        <taxon>Cypriniformes</taxon>
        <taxon>Nemacheilidae</taxon>
        <taxon>Triplophysa</taxon>
    </lineage>
</organism>
<feature type="compositionally biased region" description="Basic and acidic residues" evidence="1">
    <location>
        <begin position="278"/>
        <end position="288"/>
    </location>
</feature>
<dbReference type="AlphaFoldDB" id="A0A5A9PLW2"/>
<feature type="region of interest" description="Disordered" evidence="1">
    <location>
        <begin position="268"/>
        <end position="290"/>
    </location>
</feature>
<sequence length="562" mass="64835">MTRGLPLFAGMVLPCKARMFTKHKQVIISTLCLNEMGEMGIAEVLVSLRLGGSSGVFVRVHGVQCFFHGFFFAKFRHIFSYEFPCRSCVYRTHTDQRRVREETEMKIVKLAERSREAVFRSDKRDDPDAEKQTLADKVIRPLRLHKEITLYRTMADNVKELNEVIRKGGAVAATLEDVHDRKQLDAFVKKGHTAKLDVDQIVKQGQTIIQILDNESSKNHLNHVLKESIELLGMANRNGPKTYFVYVVVGGTETVYSVLFEMNRQRKEGSSPAVKSDVNQDRSHDHNKQSLLLHTTQQNLKKETESLQDMKKELSVDDGILYQWVTDVQEWAHTTSVGNNDAAIQPIRNTIEELSLCIKQRQHRLYRHTATNKGRNKIRRKMNEERKKLSSSIEQHNALVDPSFKVVSIEEVLQNDFVFPWQLTEQDDVNLLTKKKVYDKVMLIQRLEEEQTVLVQEAKQHWLYLRSQEHKLNSLLDTIISGVNPWNLPDDGIQGLQCVLKRKLHELRAHQDTVKTSYQAIDTITEHITVEECEYPNWLEPSEVLYSSSNDLSSDEDDAFLL</sequence>
<accession>A0A5A9PLW2</accession>
<protein>
    <submittedName>
        <fullName evidence="2">Uncharacterized protein</fullName>
    </submittedName>
</protein>
<gene>
    <name evidence="2" type="ORF">E1301_Tti008715</name>
</gene>
<evidence type="ECO:0000256" key="1">
    <source>
        <dbReference type="SAM" id="MobiDB-lite"/>
    </source>
</evidence>